<dbReference type="STRING" id="37992.A0A4Z0YQ98"/>
<dbReference type="Pfam" id="PF00481">
    <property type="entry name" value="PP2C"/>
    <property type="match status" value="1"/>
</dbReference>
<name>A0A4Z0YQ98_9PEZI</name>
<evidence type="ECO:0000256" key="1">
    <source>
        <dbReference type="SAM" id="MobiDB-lite"/>
    </source>
</evidence>
<evidence type="ECO:0000313" key="3">
    <source>
        <dbReference type="EMBL" id="TGJ86489.1"/>
    </source>
</evidence>
<proteinExistence type="predicted"/>
<organism evidence="3 4">
    <name type="scientific">Xylaria hypoxylon</name>
    <dbReference type="NCBI Taxonomy" id="37992"/>
    <lineage>
        <taxon>Eukaryota</taxon>
        <taxon>Fungi</taxon>
        <taxon>Dikarya</taxon>
        <taxon>Ascomycota</taxon>
        <taxon>Pezizomycotina</taxon>
        <taxon>Sordariomycetes</taxon>
        <taxon>Xylariomycetidae</taxon>
        <taxon>Xylariales</taxon>
        <taxon>Xylariaceae</taxon>
        <taxon>Xylaria</taxon>
    </lineage>
</organism>
<dbReference type="EMBL" id="SKBN01000026">
    <property type="protein sequence ID" value="TGJ86489.1"/>
    <property type="molecule type" value="Genomic_DNA"/>
</dbReference>
<dbReference type="Gene3D" id="3.60.40.10">
    <property type="entry name" value="PPM-type phosphatase domain"/>
    <property type="match status" value="1"/>
</dbReference>
<feature type="domain" description="PPM-type phosphatase" evidence="2">
    <location>
        <begin position="91"/>
        <end position="671"/>
    </location>
</feature>
<dbReference type="SMART" id="SM00332">
    <property type="entry name" value="PP2Cc"/>
    <property type="match status" value="1"/>
</dbReference>
<sequence>MDGLPPAPLPRCESSSSGSTLKPPRKRRRMTQSPSEISPPTEVPRLDASPTNNLVVSPGPSEEEVTRILSEEAYSIMDGNVPGVARYDGTRIAATSPVHGDGSEWMAWGIFRGHLDFKTSELLEKQLLPFVRHSFGQYASEYEEYGVVPEVMIRQAIRKAFTNLDDAIMRSAMIAVTSDEPTQDKLMKFAPCHAGSCALLSIYIPATKILHVACVGNSRAVLGRRSGTGGWSAKDLSVDQTVYSEPEVNKLKREHPGEDIIQDRKLFGLETTRAFGHGRWKLPYEFQRRLVHDYPGPPLLPFSKFTPPYLTAEPIVTTTTLQTGEDSFLIMGSAGFWNMISSAEAVALVGLWLGARQHKIRSERAKARGHKTEKTYAQGDTIKNTNSQTTNGQTTNGQITNMQTTNGQTTNMQTTNGQTTNMQTTNGQTTNMQQFDAQKIEQLLGPNFPGLTALEIIGNLGLERIREILGPEAIGPIPAPSSQKADFKALNAQGSDFQRANTPEPEINIIDTQGTSTREVNTGGANTEGAGIWGDSSGGVNIPESMEIDRKDDECDPDNKISEYDLEDDDLGNLDDLYGSYGLDDRGDTENVYYSVQKPVYATFHFGRFREGMSSNFVEARTTVQDNNAAVHLLRNALGGSHHGLIASRLALPSPVTATIRENITVQVVFFHIRKNNPDRLQSFAPHF</sequence>
<dbReference type="AlphaFoldDB" id="A0A4Z0YQ98"/>
<feature type="region of interest" description="Disordered" evidence="1">
    <location>
        <begin position="1"/>
        <end position="62"/>
    </location>
</feature>
<dbReference type="PANTHER" id="PTHR13832">
    <property type="entry name" value="PROTEIN PHOSPHATASE 2C"/>
    <property type="match status" value="1"/>
</dbReference>
<dbReference type="PANTHER" id="PTHR13832:SF792">
    <property type="entry name" value="GM14286P"/>
    <property type="match status" value="1"/>
</dbReference>
<keyword evidence="4" id="KW-1185">Reference proteome</keyword>
<dbReference type="PROSITE" id="PS51746">
    <property type="entry name" value="PPM_2"/>
    <property type="match status" value="1"/>
</dbReference>
<dbReference type="OrthoDB" id="420076at2759"/>
<comment type="caution">
    <text evidence="3">The sequence shown here is derived from an EMBL/GenBank/DDBJ whole genome shotgun (WGS) entry which is preliminary data.</text>
</comment>
<dbReference type="GO" id="GO:0005739">
    <property type="term" value="C:mitochondrion"/>
    <property type="evidence" value="ECO:0007669"/>
    <property type="project" value="TreeGrafter"/>
</dbReference>
<dbReference type="CDD" id="cd00143">
    <property type="entry name" value="PP2Cc"/>
    <property type="match status" value="1"/>
</dbReference>
<evidence type="ECO:0000259" key="2">
    <source>
        <dbReference type="PROSITE" id="PS51746"/>
    </source>
</evidence>
<dbReference type="InterPro" id="IPR001932">
    <property type="entry name" value="PPM-type_phosphatase-like_dom"/>
</dbReference>
<dbReference type="InterPro" id="IPR015655">
    <property type="entry name" value="PP2C"/>
</dbReference>
<accession>A0A4Z0YQ98</accession>
<dbReference type="SUPFAM" id="SSF81606">
    <property type="entry name" value="PP2C-like"/>
    <property type="match status" value="1"/>
</dbReference>
<dbReference type="GO" id="GO:0004741">
    <property type="term" value="F:[pyruvate dehydrogenase (acetyl-transferring)]-phosphatase activity"/>
    <property type="evidence" value="ECO:0007669"/>
    <property type="project" value="TreeGrafter"/>
</dbReference>
<gene>
    <name evidence="3" type="ORF">E0Z10_g2247</name>
</gene>
<protein>
    <recommendedName>
        <fullName evidence="2">PPM-type phosphatase domain-containing protein</fullName>
    </recommendedName>
</protein>
<dbReference type="InterPro" id="IPR036457">
    <property type="entry name" value="PPM-type-like_dom_sf"/>
</dbReference>
<dbReference type="Proteomes" id="UP000297716">
    <property type="component" value="Unassembled WGS sequence"/>
</dbReference>
<evidence type="ECO:0000313" key="4">
    <source>
        <dbReference type="Proteomes" id="UP000297716"/>
    </source>
</evidence>
<reference evidence="3 4" key="1">
    <citation type="submission" date="2019-03" db="EMBL/GenBank/DDBJ databases">
        <title>Draft genome sequence of Xylaria hypoxylon DSM 108379, a ubiquitous saprotrophic-parasitic fungi on hardwood.</title>
        <authorList>
            <person name="Buettner E."/>
            <person name="Leonhardt S."/>
            <person name="Gebauer A.M."/>
            <person name="Liers C."/>
            <person name="Hofrichter M."/>
            <person name="Kellner H."/>
        </authorList>
    </citation>
    <scope>NUCLEOTIDE SEQUENCE [LARGE SCALE GENOMIC DNA]</scope>
    <source>
        <strain evidence="3 4">DSM 108379</strain>
    </source>
</reference>